<evidence type="ECO:0000313" key="1">
    <source>
        <dbReference type="EMBL" id="QHT27688.1"/>
    </source>
</evidence>
<name>A0A6C0EFJ1_9ZZZZ</name>
<sequence length="365" mass="43732">MFEIFFSNKRKLFKIDNFKLNEPINITNIDNNYLSCAEINNIVDFFFEDDNSNRQKWIIEKDENEENTYYIKSAFHRYNNTQYLGCPNLNNQVFLYTSKNMFTKWKIQNIENNYYIITYSGVKFNPREISLVVSRYNENIEWVLPYNDISIIYNKGHELNIHFNNIINLSNIGREGHTYLYHIIQNYNSLPNRVIFTQGSPFEHNHTFLYGIDNYNETMDVQPLGLKYLQELNIPPIDILEKYKTTTYYGLEYLVVNINKNTDNLPPYNFIDDGINRLIQTYNNRFPHCKSLIENLLERSNFPIVKQLNEIRFCYSALFSVIKKQIHKYDISVYQNLLNELISFNDQSGENGYILERLWLYIFED</sequence>
<proteinExistence type="predicted"/>
<dbReference type="PANTHER" id="PTHR37490:SF1">
    <property type="entry name" value="GLYCOSYLTRANSFERASE 2-LIKE DOMAIN-CONTAINING PROTEIN"/>
    <property type="match status" value="1"/>
</dbReference>
<reference evidence="1" key="1">
    <citation type="journal article" date="2020" name="Nature">
        <title>Giant virus diversity and host interactions through global metagenomics.</title>
        <authorList>
            <person name="Schulz F."/>
            <person name="Roux S."/>
            <person name="Paez-Espino D."/>
            <person name="Jungbluth S."/>
            <person name="Walsh D.A."/>
            <person name="Denef V.J."/>
            <person name="McMahon K.D."/>
            <person name="Konstantinidis K.T."/>
            <person name="Eloe-Fadrosh E.A."/>
            <person name="Kyrpides N.C."/>
            <person name="Woyke T."/>
        </authorList>
    </citation>
    <scope>NUCLEOTIDE SEQUENCE</scope>
    <source>
        <strain evidence="1">GVMAG-M-3300023179-33</strain>
    </source>
</reference>
<dbReference type="InterPro" id="IPR021838">
    <property type="entry name" value="DUF3431"/>
</dbReference>
<accession>A0A6C0EFJ1</accession>
<organism evidence="1">
    <name type="scientific">viral metagenome</name>
    <dbReference type="NCBI Taxonomy" id="1070528"/>
    <lineage>
        <taxon>unclassified sequences</taxon>
        <taxon>metagenomes</taxon>
        <taxon>organismal metagenomes</taxon>
    </lineage>
</organism>
<dbReference type="PANTHER" id="PTHR37490">
    <property type="entry name" value="EXPRESSED PROTEIN"/>
    <property type="match status" value="1"/>
</dbReference>
<dbReference type="AlphaFoldDB" id="A0A6C0EFJ1"/>
<protein>
    <submittedName>
        <fullName evidence="1">Uncharacterized protein</fullName>
    </submittedName>
</protein>
<dbReference type="EMBL" id="MN739826">
    <property type="protein sequence ID" value="QHT27688.1"/>
    <property type="molecule type" value="Genomic_DNA"/>
</dbReference>
<dbReference type="Pfam" id="PF11913">
    <property type="entry name" value="DUF3431"/>
    <property type="match status" value="1"/>
</dbReference>